<sequence>MMKKKLRLTALMGVAVFAMGISILNAQQPERKLGWHLSAQTYTFNRFTFFEAVDKTLSAGMNSVEAFNGQELGGGIEGKMDYKMDAAKRKAILKALKKKKVKLCAFGVVKGKTEEEWRQLFEFADAMGIKVINSEPNEEFLPLIGQLATQYKIKVGLHNHPKPTHYWSPQVVLDAISKANSAYVGACADIGHWVRSGLDPVECLKQYEGHLTSLHFKDLAEKARKTHDVHWGTGVCNVEGVIAELKRQGFKGNISAEYEHNWENNVGDVAQSVKNFRTIVDSL</sequence>
<comment type="caution">
    <text evidence="3">The sequence shown here is derived from an EMBL/GenBank/DDBJ whole genome shotgun (WGS) entry which is preliminary data.</text>
</comment>
<gene>
    <name evidence="3" type="ORF">ACFOET_09010</name>
</gene>
<dbReference type="SUPFAM" id="SSF51658">
    <property type="entry name" value="Xylose isomerase-like"/>
    <property type="match status" value="1"/>
</dbReference>
<reference evidence="4" key="1">
    <citation type="journal article" date="2019" name="Int. J. Syst. Evol. Microbiol.">
        <title>The Global Catalogue of Microorganisms (GCM) 10K type strain sequencing project: providing services to taxonomists for standard genome sequencing and annotation.</title>
        <authorList>
            <consortium name="The Broad Institute Genomics Platform"/>
            <consortium name="The Broad Institute Genome Sequencing Center for Infectious Disease"/>
            <person name="Wu L."/>
            <person name="Ma J."/>
        </authorList>
    </citation>
    <scope>NUCLEOTIDE SEQUENCE [LARGE SCALE GENOMIC DNA]</scope>
    <source>
        <strain evidence="4">KCTC 52416</strain>
    </source>
</reference>
<dbReference type="InterPro" id="IPR013022">
    <property type="entry name" value="Xyl_isomerase-like_TIM-brl"/>
</dbReference>
<organism evidence="3 4">
    <name type="scientific">Parapedobacter deserti</name>
    <dbReference type="NCBI Taxonomy" id="1912957"/>
    <lineage>
        <taxon>Bacteria</taxon>
        <taxon>Pseudomonadati</taxon>
        <taxon>Bacteroidota</taxon>
        <taxon>Sphingobacteriia</taxon>
        <taxon>Sphingobacteriales</taxon>
        <taxon>Sphingobacteriaceae</taxon>
        <taxon>Parapedobacter</taxon>
    </lineage>
</organism>
<name>A0ABV7JI80_9SPHI</name>
<keyword evidence="3" id="KW-0413">Isomerase</keyword>
<dbReference type="PANTHER" id="PTHR12110:SF41">
    <property type="entry name" value="INOSOSE DEHYDRATASE"/>
    <property type="match status" value="1"/>
</dbReference>
<keyword evidence="4" id="KW-1185">Reference proteome</keyword>
<dbReference type="InterPro" id="IPR036237">
    <property type="entry name" value="Xyl_isomerase-like_sf"/>
</dbReference>
<feature type="chain" id="PRO_5045809214" evidence="1">
    <location>
        <begin position="27"/>
        <end position="283"/>
    </location>
</feature>
<evidence type="ECO:0000256" key="1">
    <source>
        <dbReference type="SAM" id="SignalP"/>
    </source>
</evidence>
<evidence type="ECO:0000313" key="3">
    <source>
        <dbReference type="EMBL" id="MFC3197750.1"/>
    </source>
</evidence>
<feature type="signal peptide" evidence="1">
    <location>
        <begin position="1"/>
        <end position="26"/>
    </location>
</feature>
<dbReference type="PANTHER" id="PTHR12110">
    <property type="entry name" value="HYDROXYPYRUVATE ISOMERASE"/>
    <property type="match status" value="1"/>
</dbReference>
<dbReference type="InterPro" id="IPR050312">
    <property type="entry name" value="IolE/XylAMocC-like"/>
</dbReference>
<evidence type="ECO:0000313" key="4">
    <source>
        <dbReference type="Proteomes" id="UP001595526"/>
    </source>
</evidence>
<dbReference type="Gene3D" id="3.20.20.150">
    <property type="entry name" value="Divalent-metal-dependent TIM barrel enzymes"/>
    <property type="match status" value="1"/>
</dbReference>
<feature type="domain" description="Xylose isomerase-like TIM barrel" evidence="2">
    <location>
        <begin position="54"/>
        <end position="274"/>
    </location>
</feature>
<accession>A0ABV7JI80</accession>
<dbReference type="Proteomes" id="UP001595526">
    <property type="component" value="Unassembled WGS sequence"/>
</dbReference>
<proteinExistence type="predicted"/>
<dbReference type="EMBL" id="JBHRTA010000030">
    <property type="protein sequence ID" value="MFC3197750.1"/>
    <property type="molecule type" value="Genomic_DNA"/>
</dbReference>
<dbReference type="GO" id="GO:0016853">
    <property type="term" value="F:isomerase activity"/>
    <property type="evidence" value="ECO:0007669"/>
    <property type="project" value="UniProtKB-KW"/>
</dbReference>
<keyword evidence="1" id="KW-0732">Signal</keyword>
<dbReference type="Pfam" id="PF01261">
    <property type="entry name" value="AP_endonuc_2"/>
    <property type="match status" value="1"/>
</dbReference>
<dbReference type="RefSeq" id="WP_379021740.1">
    <property type="nucleotide sequence ID" value="NZ_JBHRTA010000030.1"/>
</dbReference>
<protein>
    <submittedName>
        <fullName evidence="3">Sugar phosphate isomerase/epimerase family protein</fullName>
    </submittedName>
</protein>
<evidence type="ECO:0000259" key="2">
    <source>
        <dbReference type="Pfam" id="PF01261"/>
    </source>
</evidence>